<dbReference type="PROSITE" id="PS50196">
    <property type="entry name" value="RANBD1"/>
    <property type="match status" value="1"/>
</dbReference>
<name>A0AAV8REB8_ENSVE</name>
<dbReference type="InterPro" id="IPR015007">
    <property type="entry name" value="NUP2/50/61"/>
</dbReference>
<dbReference type="PRINTS" id="PR00411">
    <property type="entry name" value="PNDRDTASEI"/>
</dbReference>
<keyword evidence="7" id="KW-0274">FAD</keyword>
<evidence type="ECO:0000256" key="17">
    <source>
        <dbReference type="ARBA" id="ARBA00048948"/>
    </source>
</evidence>
<comment type="similarity">
    <text evidence="3">Belongs to the FAD-dependent oxidoreductase family.</text>
</comment>
<evidence type="ECO:0000256" key="16">
    <source>
        <dbReference type="ARBA" id="ARBA00038920"/>
    </source>
</evidence>
<keyword evidence="11" id="KW-0811">Translocation</keyword>
<keyword evidence="9" id="KW-0653">Protein transport</keyword>
<dbReference type="InterPro" id="IPR048618">
    <property type="entry name" value="MDHAR3-like_C"/>
</dbReference>
<dbReference type="GO" id="GO:0016656">
    <property type="term" value="F:monodehydroascorbate reductase (NADH) activity"/>
    <property type="evidence" value="ECO:0007669"/>
    <property type="project" value="UniProtKB-EC"/>
</dbReference>
<dbReference type="SUPFAM" id="SSF51905">
    <property type="entry name" value="FAD/NAD(P)-binding domain"/>
    <property type="match status" value="2"/>
</dbReference>
<feature type="region of interest" description="Disordered" evidence="18">
    <location>
        <begin position="751"/>
        <end position="780"/>
    </location>
</feature>
<dbReference type="Pfam" id="PF21791">
    <property type="entry name" value="MDHAR3-like_C"/>
    <property type="match status" value="1"/>
</dbReference>
<dbReference type="EC" id="1.6.5.4" evidence="16"/>
<gene>
    <name evidence="20" type="ORF">OPV22_008765</name>
</gene>
<dbReference type="SUPFAM" id="SSF50729">
    <property type="entry name" value="PH domain-like"/>
    <property type="match status" value="1"/>
</dbReference>
<dbReference type="GO" id="GO:0051028">
    <property type="term" value="P:mRNA transport"/>
    <property type="evidence" value="ECO:0007669"/>
    <property type="project" value="UniProtKB-KW"/>
</dbReference>
<keyword evidence="8" id="KW-0521">NADP</keyword>
<dbReference type="AlphaFoldDB" id="A0AAV8REB8"/>
<dbReference type="PRINTS" id="PR00368">
    <property type="entry name" value="FADPNR"/>
</dbReference>
<evidence type="ECO:0000256" key="11">
    <source>
        <dbReference type="ARBA" id="ARBA00023010"/>
    </source>
</evidence>
<evidence type="ECO:0000256" key="9">
    <source>
        <dbReference type="ARBA" id="ARBA00022927"/>
    </source>
</evidence>
<evidence type="ECO:0000256" key="13">
    <source>
        <dbReference type="ARBA" id="ARBA00023132"/>
    </source>
</evidence>
<feature type="domain" description="RanBD1" evidence="19">
    <location>
        <begin position="769"/>
        <end position="893"/>
    </location>
</feature>
<dbReference type="GO" id="GO:0015031">
    <property type="term" value="P:protein transport"/>
    <property type="evidence" value="ECO:0007669"/>
    <property type="project" value="UniProtKB-KW"/>
</dbReference>
<proteinExistence type="inferred from homology"/>
<protein>
    <recommendedName>
        <fullName evidence="16">monodehydroascorbate reductase (NADH)</fullName>
        <ecNumber evidence="16">1.6.5.4</ecNumber>
    </recommendedName>
</protein>
<evidence type="ECO:0000313" key="21">
    <source>
        <dbReference type="Proteomes" id="UP001222027"/>
    </source>
</evidence>
<dbReference type="GO" id="GO:0005643">
    <property type="term" value="C:nuclear pore"/>
    <property type="evidence" value="ECO:0007669"/>
    <property type="project" value="UniProtKB-SubCell"/>
</dbReference>
<dbReference type="Gene3D" id="3.50.50.60">
    <property type="entry name" value="FAD/NAD(P)-binding domain"/>
    <property type="match status" value="2"/>
</dbReference>
<evidence type="ECO:0000256" key="3">
    <source>
        <dbReference type="ARBA" id="ARBA00006442"/>
    </source>
</evidence>
<dbReference type="InterPro" id="IPR050446">
    <property type="entry name" value="FAD-oxidoreductase/Apoptosis"/>
</dbReference>
<evidence type="ECO:0000256" key="6">
    <source>
        <dbReference type="ARBA" id="ARBA00022816"/>
    </source>
</evidence>
<feature type="compositionally biased region" description="Polar residues" evidence="18">
    <location>
        <begin position="754"/>
        <end position="765"/>
    </location>
</feature>
<keyword evidence="5" id="KW-0285">Flavoprotein</keyword>
<dbReference type="Pfam" id="PF00638">
    <property type="entry name" value="Ran_BP1"/>
    <property type="match status" value="1"/>
</dbReference>
<feature type="compositionally biased region" description="Basic and acidic residues" evidence="18">
    <location>
        <begin position="645"/>
        <end position="684"/>
    </location>
</feature>
<dbReference type="InterPro" id="IPR000156">
    <property type="entry name" value="Ran_bind_dom"/>
</dbReference>
<keyword evidence="12" id="KW-0520">NAD</keyword>
<dbReference type="Gene3D" id="2.30.29.30">
    <property type="entry name" value="Pleckstrin-homology domain (PH domain)/Phosphotyrosine-binding domain (PTB)"/>
    <property type="match status" value="1"/>
</dbReference>
<feature type="region of interest" description="Disordered" evidence="18">
    <location>
        <begin position="535"/>
        <end position="697"/>
    </location>
</feature>
<feature type="compositionally biased region" description="Polar residues" evidence="18">
    <location>
        <begin position="428"/>
        <end position="439"/>
    </location>
</feature>
<keyword evidence="14" id="KW-0539">Nucleus</keyword>
<keyword evidence="10" id="KW-0560">Oxidoreductase</keyword>
<comment type="catalytic activity">
    <reaction evidence="17">
        <text>2 monodehydro-L-ascorbate radical + NADH + H(+) = 2 L-ascorbate + NAD(+)</text>
        <dbReference type="Rhea" id="RHEA:14581"/>
        <dbReference type="ChEBI" id="CHEBI:15378"/>
        <dbReference type="ChEBI" id="CHEBI:38290"/>
        <dbReference type="ChEBI" id="CHEBI:57540"/>
        <dbReference type="ChEBI" id="CHEBI:57945"/>
        <dbReference type="ChEBI" id="CHEBI:59513"/>
        <dbReference type="EC" id="1.6.5.4"/>
    </reaction>
</comment>
<evidence type="ECO:0000256" key="10">
    <source>
        <dbReference type="ARBA" id="ARBA00023002"/>
    </source>
</evidence>
<feature type="region of interest" description="Disordered" evidence="18">
    <location>
        <begin position="464"/>
        <end position="497"/>
    </location>
</feature>
<dbReference type="GO" id="GO:0005737">
    <property type="term" value="C:cytoplasm"/>
    <property type="evidence" value="ECO:0007669"/>
    <property type="project" value="TreeGrafter"/>
</dbReference>
<evidence type="ECO:0000256" key="7">
    <source>
        <dbReference type="ARBA" id="ARBA00022827"/>
    </source>
</evidence>
<evidence type="ECO:0000313" key="20">
    <source>
        <dbReference type="EMBL" id="KAJ8498213.1"/>
    </source>
</evidence>
<feature type="region of interest" description="Disordered" evidence="18">
    <location>
        <begin position="893"/>
        <end position="915"/>
    </location>
</feature>
<dbReference type="FunFam" id="3.50.50.60:FF:000155">
    <property type="entry name" value="Monodehydroascorbate reductase 3"/>
    <property type="match status" value="1"/>
</dbReference>
<organism evidence="20 21">
    <name type="scientific">Ensete ventricosum</name>
    <name type="common">Abyssinian banana</name>
    <name type="synonym">Musa ensete</name>
    <dbReference type="NCBI Taxonomy" id="4639"/>
    <lineage>
        <taxon>Eukaryota</taxon>
        <taxon>Viridiplantae</taxon>
        <taxon>Streptophyta</taxon>
        <taxon>Embryophyta</taxon>
        <taxon>Tracheophyta</taxon>
        <taxon>Spermatophyta</taxon>
        <taxon>Magnoliopsida</taxon>
        <taxon>Liliopsida</taxon>
        <taxon>Zingiberales</taxon>
        <taxon>Musaceae</taxon>
        <taxon>Ensete</taxon>
    </lineage>
</organism>
<evidence type="ECO:0000256" key="2">
    <source>
        <dbReference type="ARBA" id="ARBA00004567"/>
    </source>
</evidence>
<dbReference type="Pfam" id="PF07992">
    <property type="entry name" value="Pyr_redox_2"/>
    <property type="match status" value="1"/>
</dbReference>
<dbReference type="InterPro" id="IPR036188">
    <property type="entry name" value="FAD/NAD-bd_sf"/>
</dbReference>
<evidence type="ECO:0000256" key="12">
    <source>
        <dbReference type="ARBA" id="ARBA00023027"/>
    </source>
</evidence>
<dbReference type="PANTHER" id="PTHR43557">
    <property type="entry name" value="APOPTOSIS-INDUCING FACTOR 1"/>
    <property type="match status" value="1"/>
</dbReference>
<comment type="subcellular location">
    <subcellularLocation>
        <location evidence="2">Nucleus</location>
        <location evidence="2">Nuclear pore complex</location>
    </subcellularLocation>
</comment>
<dbReference type="InterPro" id="IPR045207">
    <property type="entry name" value="RanBD_NUP50_plant"/>
</dbReference>
<dbReference type="Pfam" id="PF08911">
    <property type="entry name" value="NUP50"/>
    <property type="match status" value="1"/>
</dbReference>
<keyword evidence="4" id="KW-0813">Transport</keyword>
<evidence type="ECO:0000256" key="15">
    <source>
        <dbReference type="ARBA" id="ARBA00023284"/>
    </source>
</evidence>
<evidence type="ECO:0000256" key="8">
    <source>
        <dbReference type="ARBA" id="ARBA00022857"/>
    </source>
</evidence>
<keyword evidence="6" id="KW-0509">mRNA transport</keyword>
<comment type="caution">
    <text evidence="20">The sequence shown here is derived from an EMBL/GenBank/DDBJ whole genome shotgun (WGS) entry which is preliminary data.</text>
</comment>
<dbReference type="CDD" id="cd13169">
    <property type="entry name" value="RanBD_NUP50_plant"/>
    <property type="match status" value="1"/>
</dbReference>
<evidence type="ECO:0000259" key="19">
    <source>
        <dbReference type="PROSITE" id="PS50196"/>
    </source>
</evidence>
<feature type="region of interest" description="Disordered" evidence="18">
    <location>
        <begin position="409"/>
        <end position="439"/>
    </location>
</feature>
<feature type="compositionally biased region" description="Polar residues" evidence="18">
    <location>
        <begin position="558"/>
        <end position="567"/>
    </location>
</feature>
<accession>A0AAV8REB8</accession>
<evidence type="ECO:0000256" key="14">
    <source>
        <dbReference type="ARBA" id="ARBA00023242"/>
    </source>
</evidence>
<dbReference type="InterPro" id="IPR023753">
    <property type="entry name" value="FAD/NAD-binding_dom"/>
</dbReference>
<keyword evidence="13" id="KW-0906">Nuclear pore complex</keyword>
<dbReference type="Proteomes" id="UP001222027">
    <property type="component" value="Unassembled WGS sequence"/>
</dbReference>
<evidence type="ECO:0000256" key="4">
    <source>
        <dbReference type="ARBA" id="ARBA00022448"/>
    </source>
</evidence>
<comment type="cofactor">
    <cofactor evidence="1">
        <name>FAD</name>
        <dbReference type="ChEBI" id="CHEBI:57692"/>
    </cofactor>
</comment>
<feature type="compositionally biased region" description="Basic and acidic residues" evidence="18">
    <location>
        <begin position="581"/>
        <end position="611"/>
    </location>
</feature>
<dbReference type="EMBL" id="JAQQAF010000003">
    <property type="protein sequence ID" value="KAJ8498213.1"/>
    <property type="molecule type" value="Genomic_DNA"/>
</dbReference>
<keyword evidence="15" id="KW-0676">Redox-active center</keyword>
<evidence type="ECO:0000256" key="5">
    <source>
        <dbReference type="ARBA" id="ARBA00022630"/>
    </source>
</evidence>
<evidence type="ECO:0000256" key="1">
    <source>
        <dbReference type="ARBA" id="ARBA00001974"/>
    </source>
</evidence>
<evidence type="ECO:0000256" key="18">
    <source>
        <dbReference type="SAM" id="MobiDB-lite"/>
    </source>
</evidence>
<dbReference type="SMART" id="SM00160">
    <property type="entry name" value="RanBD"/>
    <property type="match status" value="1"/>
</dbReference>
<keyword evidence="21" id="KW-1185">Reference proteome</keyword>
<dbReference type="PANTHER" id="PTHR43557:SF5">
    <property type="entry name" value="MONODEHYDROASCORBATE REDUCTASE 1, PEROXISOMAL"/>
    <property type="match status" value="1"/>
</dbReference>
<reference evidence="20 21" key="1">
    <citation type="submission" date="2022-12" db="EMBL/GenBank/DDBJ databases">
        <title>Chromosome-scale assembly of the Ensete ventricosum genome.</title>
        <authorList>
            <person name="Dussert Y."/>
            <person name="Stocks J."/>
            <person name="Wendawek A."/>
            <person name="Woldeyes F."/>
            <person name="Nichols R.A."/>
            <person name="Borrell J.S."/>
        </authorList>
    </citation>
    <scope>NUCLEOTIDE SEQUENCE [LARGE SCALE GENOMIC DNA]</scope>
    <source>
        <strain evidence="21">cv. Maze</strain>
        <tissue evidence="20">Seeds</tissue>
    </source>
</reference>
<sequence length="915" mass="98185">MRHVSRGNCGVRRPSLRSLPDKLKPINRHPLSRAGSSSLAEIMAEKHFKYVILGGGVAAGYAAREFAKHGLNPGELAIISKEAVAPYERPALSKGYLFPQGAARLPGFHVCVGSGGERLLPEWYSENGIELILSTEIIKADLASKTLTSAAGATFTYDILIIATGSTVINLSDFGTPGANANNIFYLREIDDADKLVAAIEAKKNGKVVIVGGGYIGLELSAVMKMNNLDVTMVYPEPWCMPRLFTSDIAAFYEGYYANKGVKIDKGTLVVGFESDANGDVTSVKLKDGRVLEADIVAVGVGGRPLTKLFKAQVEEEKGGIKTDGFFQTSVPGVYAVGDIATFPMKLYNDVRRVEHVDHARKSAEQAVKAIKASEEAKPKFGSYWIKDGKLLGAFLEGGSPDENKTIAKGLRLPSAQSLREGGRKRNPSSTHLTSDSRGFQVSLGSQNIKLRFVKMGDAEGALPASKKRVAGRQLSKDDPDPDEDAPEAEMGTFKKASEEVMATRRIVKVRRNQPPTTAASNPFAGIRLVTPVDSSAETTNAVDQPETGGCTKPVGEQNDTNENSLMTDAGKGSEISDSINKIEETEESSKKLDEKPELSSAPGDDKVKNDEIEEEPQPVDTTSKDAKGGVKTDSGGTDETNGVDLKETEKEAKETTEEAGDKTENEEKESEKEVEENDKKDPAEPDAPLNSFQQLSSSQNAFSGLAGTGFSTSSFSFGSIAKEGSKFGTSFASPFAFKSESSSLFSFGTGSTNNGDSSLPSSLGGTPDASKSVKLSEVPVETGEENERAVFTADAIMYEYLDGGWKERGKGELRINISASDVEKARLVMRAKGNYRLILNANLYPDMSLTNMDKRGITFACINSTGEGKDGLTTVAIKFKDSSIVQEFRESVMAHKGQKAPISEPEESSKESDV</sequence>
<dbReference type="InterPro" id="IPR011993">
    <property type="entry name" value="PH-like_dom_sf"/>
</dbReference>